<evidence type="ECO:0000256" key="13">
    <source>
        <dbReference type="SAM" id="Phobius"/>
    </source>
</evidence>
<gene>
    <name evidence="16" type="ORF">AERYTH_05150</name>
</gene>
<evidence type="ECO:0000256" key="3">
    <source>
        <dbReference type="ARBA" id="ARBA00004236"/>
    </source>
</evidence>
<keyword evidence="11 13" id="KW-0472">Membrane</keyword>
<dbReference type="Gene3D" id="3.30.565.10">
    <property type="entry name" value="Histidine kinase-like ATPase, C-terminal domain"/>
    <property type="match status" value="1"/>
</dbReference>
<comment type="catalytic activity">
    <reaction evidence="1">
        <text>ATP + protein L-histidine = ADP + protein N-phospho-L-histidine.</text>
        <dbReference type="EC" id="2.7.13.3"/>
    </reaction>
</comment>
<dbReference type="SMART" id="SM00387">
    <property type="entry name" value="HATPase_c"/>
    <property type="match status" value="1"/>
</dbReference>
<dbReference type="Proteomes" id="UP000067689">
    <property type="component" value="Chromosome"/>
</dbReference>
<dbReference type="Gene3D" id="6.10.340.10">
    <property type="match status" value="1"/>
</dbReference>
<dbReference type="InterPro" id="IPR003660">
    <property type="entry name" value="HAMP_dom"/>
</dbReference>
<keyword evidence="7 13" id="KW-0812">Transmembrane</keyword>
<dbReference type="EC" id="2.7.13.3" evidence="4"/>
<feature type="domain" description="Histidine kinase" evidence="14">
    <location>
        <begin position="271"/>
        <end position="477"/>
    </location>
</feature>
<evidence type="ECO:0000313" key="17">
    <source>
        <dbReference type="Proteomes" id="UP000067689"/>
    </source>
</evidence>
<proteinExistence type="predicted"/>
<comment type="subcellular location">
    <subcellularLocation>
        <location evidence="3">Cell membrane</location>
    </subcellularLocation>
</comment>
<evidence type="ECO:0000256" key="5">
    <source>
        <dbReference type="ARBA" id="ARBA00022553"/>
    </source>
</evidence>
<dbReference type="InterPro" id="IPR036097">
    <property type="entry name" value="HisK_dim/P_sf"/>
</dbReference>
<keyword evidence="9 13" id="KW-1133">Transmembrane helix</keyword>
<evidence type="ECO:0000256" key="4">
    <source>
        <dbReference type="ARBA" id="ARBA00012438"/>
    </source>
</evidence>
<dbReference type="CDD" id="cd00082">
    <property type="entry name" value="HisKA"/>
    <property type="match status" value="1"/>
</dbReference>
<evidence type="ECO:0000256" key="6">
    <source>
        <dbReference type="ARBA" id="ARBA00022679"/>
    </source>
</evidence>
<evidence type="ECO:0000256" key="10">
    <source>
        <dbReference type="ARBA" id="ARBA00023012"/>
    </source>
</evidence>
<dbReference type="Pfam" id="PF00512">
    <property type="entry name" value="HisKA"/>
    <property type="match status" value="1"/>
</dbReference>
<evidence type="ECO:0000259" key="15">
    <source>
        <dbReference type="PROSITE" id="PS50885"/>
    </source>
</evidence>
<feature type="compositionally biased region" description="Gly residues" evidence="12">
    <location>
        <begin position="58"/>
        <end position="69"/>
    </location>
</feature>
<dbReference type="SMART" id="SM00304">
    <property type="entry name" value="HAMP"/>
    <property type="match status" value="1"/>
</dbReference>
<dbReference type="GO" id="GO:0000155">
    <property type="term" value="F:phosphorelay sensor kinase activity"/>
    <property type="evidence" value="ECO:0007669"/>
    <property type="project" value="InterPro"/>
</dbReference>
<feature type="domain" description="HAMP" evidence="15">
    <location>
        <begin position="194"/>
        <end position="256"/>
    </location>
</feature>
<evidence type="ECO:0000256" key="9">
    <source>
        <dbReference type="ARBA" id="ARBA00022989"/>
    </source>
</evidence>
<dbReference type="InterPro" id="IPR003661">
    <property type="entry name" value="HisK_dim/P_dom"/>
</dbReference>
<evidence type="ECO:0000256" key="11">
    <source>
        <dbReference type="ARBA" id="ARBA00023136"/>
    </source>
</evidence>
<keyword evidence="10" id="KW-0902">Two-component regulatory system</keyword>
<dbReference type="SUPFAM" id="SSF55874">
    <property type="entry name" value="ATPase domain of HSP90 chaperone/DNA topoisomerase II/histidine kinase"/>
    <property type="match status" value="1"/>
</dbReference>
<dbReference type="Pfam" id="PF02518">
    <property type="entry name" value="HATPase_c"/>
    <property type="match status" value="1"/>
</dbReference>
<feature type="region of interest" description="Disordered" evidence="12">
    <location>
        <begin position="45"/>
        <end position="70"/>
    </location>
</feature>
<evidence type="ECO:0000259" key="14">
    <source>
        <dbReference type="PROSITE" id="PS50109"/>
    </source>
</evidence>
<dbReference type="PANTHER" id="PTHR45436:SF5">
    <property type="entry name" value="SENSOR HISTIDINE KINASE TRCS"/>
    <property type="match status" value="1"/>
</dbReference>
<evidence type="ECO:0000256" key="8">
    <source>
        <dbReference type="ARBA" id="ARBA00022777"/>
    </source>
</evidence>
<dbReference type="OrthoDB" id="9786919at2"/>
<comment type="cofactor">
    <cofactor evidence="2">
        <name>a divalent metal cation</name>
        <dbReference type="ChEBI" id="CHEBI:60240"/>
    </cofactor>
</comment>
<sequence length="477" mass="49976">MSLTRRLVLTVVVLVATASLLVAAAATLLMRSSLTDRLDAQLAQAMDRASTEARGNPLGPGGGTGGPGGRVDVVCGERPRPPLGQAAGSLTAVYTADCASGVQITSSGSLRGLSTTALQRLGGVDADETPRTVDLPGLGSVRVAATTTPDGTVVVQGLPTDDVDQTLTQLLWWEVLLTVAGAAVAAGVGAALVRRQLRPLRDVAATAHEVSALPLDSGEVGRTARVPDALTDPGTEVGQVGEALNRLLGHVEGALDARHESEQQVRQFLADASHELRTPLATIRGYAELGRRTGTDQLAKVEEEAQRMSTLVDDMLLLARLDAGRPLEREPVDVSRLVAEAVADAQVVDRERRWRLALPDVAVEVPGDAMRLHQAVTNLLRNATRHTPPGTEVTARVDVDDATVRIEVHDDGPGLSPDLLPVVFERFTRGDSSRTRASGGAGLGTSLVRAIAEAHGGGVEVESRPGSTTFRITLPRS</sequence>
<evidence type="ECO:0000256" key="1">
    <source>
        <dbReference type="ARBA" id="ARBA00000085"/>
    </source>
</evidence>
<keyword evidence="8" id="KW-0418">Kinase</keyword>
<evidence type="ECO:0000313" key="16">
    <source>
        <dbReference type="EMBL" id="ALX04130.1"/>
    </source>
</evidence>
<dbReference type="GO" id="GO:0005509">
    <property type="term" value="F:calcium ion binding"/>
    <property type="evidence" value="ECO:0007669"/>
    <property type="project" value="UniProtKB-ARBA"/>
</dbReference>
<keyword evidence="17" id="KW-1185">Reference proteome</keyword>
<dbReference type="EMBL" id="CP011502">
    <property type="protein sequence ID" value="ALX04130.1"/>
    <property type="molecule type" value="Genomic_DNA"/>
</dbReference>
<feature type="transmembrane region" description="Helical" evidence="13">
    <location>
        <begin position="170"/>
        <end position="193"/>
    </location>
</feature>
<dbReference type="PROSITE" id="PS50885">
    <property type="entry name" value="HAMP"/>
    <property type="match status" value="1"/>
</dbReference>
<dbReference type="AlphaFoldDB" id="A0A0U4D7G1"/>
<dbReference type="GO" id="GO:0005886">
    <property type="term" value="C:plasma membrane"/>
    <property type="evidence" value="ECO:0007669"/>
    <property type="project" value="UniProtKB-SubCell"/>
</dbReference>
<dbReference type="FunFam" id="3.30.565.10:FF:000006">
    <property type="entry name" value="Sensor histidine kinase WalK"/>
    <property type="match status" value="1"/>
</dbReference>
<dbReference type="InterPro" id="IPR004358">
    <property type="entry name" value="Sig_transdc_His_kin-like_C"/>
</dbReference>
<dbReference type="Gene3D" id="1.10.287.130">
    <property type="match status" value="1"/>
</dbReference>
<dbReference type="PRINTS" id="PR00344">
    <property type="entry name" value="BCTRLSENSOR"/>
</dbReference>
<dbReference type="PANTHER" id="PTHR45436">
    <property type="entry name" value="SENSOR HISTIDINE KINASE YKOH"/>
    <property type="match status" value="1"/>
</dbReference>
<dbReference type="CDD" id="cd00075">
    <property type="entry name" value="HATPase"/>
    <property type="match status" value="1"/>
</dbReference>
<dbReference type="SMART" id="SM00388">
    <property type="entry name" value="HisKA"/>
    <property type="match status" value="1"/>
</dbReference>
<dbReference type="InterPro" id="IPR036890">
    <property type="entry name" value="HATPase_C_sf"/>
</dbReference>
<dbReference type="PATRIC" id="fig|2041.4.peg.1067"/>
<dbReference type="KEGG" id="aer:AERYTH_05150"/>
<organism evidence="16 17">
    <name type="scientific">Aeromicrobium erythreum</name>
    <dbReference type="NCBI Taxonomy" id="2041"/>
    <lineage>
        <taxon>Bacteria</taxon>
        <taxon>Bacillati</taxon>
        <taxon>Actinomycetota</taxon>
        <taxon>Actinomycetes</taxon>
        <taxon>Propionibacteriales</taxon>
        <taxon>Nocardioidaceae</taxon>
        <taxon>Aeromicrobium</taxon>
    </lineage>
</organism>
<evidence type="ECO:0000256" key="7">
    <source>
        <dbReference type="ARBA" id="ARBA00022692"/>
    </source>
</evidence>
<evidence type="ECO:0000256" key="12">
    <source>
        <dbReference type="SAM" id="MobiDB-lite"/>
    </source>
</evidence>
<dbReference type="InterPro" id="IPR003594">
    <property type="entry name" value="HATPase_dom"/>
</dbReference>
<accession>A0A0U4D7G1</accession>
<keyword evidence="5" id="KW-0597">Phosphoprotein</keyword>
<name>A0A0U4D7G1_9ACTN</name>
<dbReference type="SUPFAM" id="SSF47384">
    <property type="entry name" value="Homodimeric domain of signal transducing histidine kinase"/>
    <property type="match status" value="1"/>
</dbReference>
<dbReference type="InterPro" id="IPR005467">
    <property type="entry name" value="His_kinase_dom"/>
</dbReference>
<evidence type="ECO:0000256" key="2">
    <source>
        <dbReference type="ARBA" id="ARBA00001968"/>
    </source>
</evidence>
<dbReference type="InterPro" id="IPR050428">
    <property type="entry name" value="TCS_sensor_his_kinase"/>
</dbReference>
<dbReference type="STRING" id="2041.AERYTH_05150"/>
<dbReference type="RefSeq" id="WP_067855525.1">
    <property type="nucleotide sequence ID" value="NZ_CP011502.1"/>
</dbReference>
<reference evidence="16 17" key="1">
    <citation type="journal article" date="1991" name="Int. J. Syst. Bacteriol.">
        <title>Description of the erythromycin-producing bacterium Arthrobacter sp. strain NRRL B-3381 as Aeromicrobium erythreum gen. nov., sp. nov.</title>
        <authorList>
            <person name="Miller E.S."/>
            <person name="Woese C.R."/>
            <person name="Brenner S."/>
        </authorList>
    </citation>
    <scope>NUCLEOTIDE SEQUENCE [LARGE SCALE GENOMIC DNA]</scope>
    <source>
        <strain evidence="16 17">AR18</strain>
    </source>
</reference>
<keyword evidence="6" id="KW-0808">Transferase</keyword>
<dbReference type="FunFam" id="1.10.287.130:FF:000001">
    <property type="entry name" value="Two-component sensor histidine kinase"/>
    <property type="match status" value="1"/>
</dbReference>
<dbReference type="PROSITE" id="PS50109">
    <property type="entry name" value="HIS_KIN"/>
    <property type="match status" value="1"/>
</dbReference>
<protein>
    <recommendedName>
        <fullName evidence="4">histidine kinase</fullName>
        <ecNumber evidence="4">2.7.13.3</ecNumber>
    </recommendedName>
</protein>